<gene>
    <name evidence="2" type="ORF">NNO07_21845</name>
</gene>
<accession>A0ABT4YAF9</accession>
<dbReference type="Proteomes" id="UP001211689">
    <property type="component" value="Unassembled WGS sequence"/>
</dbReference>
<dbReference type="InterPro" id="IPR010546">
    <property type="entry name" value="DUF1120"/>
</dbReference>
<evidence type="ECO:0000313" key="2">
    <source>
        <dbReference type="EMBL" id="MDA8485721.1"/>
    </source>
</evidence>
<feature type="signal peptide" evidence="1">
    <location>
        <begin position="1"/>
        <end position="20"/>
    </location>
</feature>
<sequence>MKKLVLLPLALVFATNAAIAANSVDLRVTGTITPSACDISLTGGDFDLGTISGNELNATAATTLPSSAGKTLNITCSGATQVAFRAIDNRASSVPSGITQNAASAFGLGMDGANNPIGHYNIAVLQPTATVNGAAGQYKASDDAGSTWFGFGGSEVNLSSSDRSSRIGTLDLASSGPTSQPVPITSASTELKVTAMIQPESALDTSTEITLDGSATIELVYL</sequence>
<dbReference type="Pfam" id="PF06551">
    <property type="entry name" value="DUF1120"/>
    <property type="match status" value="1"/>
</dbReference>
<dbReference type="RefSeq" id="WP_271471928.1">
    <property type="nucleotide sequence ID" value="NZ_JANEWF010000033.1"/>
</dbReference>
<comment type="caution">
    <text evidence="2">The sequence shown here is derived from an EMBL/GenBank/DDBJ whole genome shotgun (WGS) entry which is preliminary data.</text>
</comment>
<dbReference type="EMBL" id="JANEWF010000033">
    <property type="protein sequence ID" value="MDA8485721.1"/>
    <property type="molecule type" value="Genomic_DNA"/>
</dbReference>
<reference evidence="2 3" key="1">
    <citation type="submission" date="2022-07" db="EMBL/GenBank/DDBJ databases">
        <title>Genome Analysis of Selected Gammaproteobacteria from Nigerian Food snails.</title>
        <authorList>
            <person name="Okafor A.C."/>
        </authorList>
    </citation>
    <scope>NUCLEOTIDE SEQUENCE [LARGE SCALE GENOMIC DNA]</scope>
    <source>
        <strain evidence="2 3">Awg 2</strain>
    </source>
</reference>
<feature type="chain" id="PRO_5045800433" evidence="1">
    <location>
        <begin position="21"/>
        <end position="222"/>
    </location>
</feature>
<evidence type="ECO:0000313" key="3">
    <source>
        <dbReference type="Proteomes" id="UP001211689"/>
    </source>
</evidence>
<organism evidence="2 3">
    <name type="scientific">Metapseudomonas resinovorans</name>
    <name type="common">Pseudomonas resinovorans</name>
    <dbReference type="NCBI Taxonomy" id="53412"/>
    <lineage>
        <taxon>Bacteria</taxon>
        <taxon>Pseudomonadati</taxon>
        <taxon>Pseudomonadota</taxon>
        <taxon>Gammaproteobacteria</taxon>
        <taxon>Pseudomonadales</taxon>
        <taxon>Pseudomonadaceae</taxon>
        <taxon>Metapseudomonas</taxon>
    </lineage>
</organism>
<evidence type="ECO:0000256" key="1">
    <source>
        <dbReference type="SAM" id="SignalP"/>
    </source>
</evidence>
<name>A0ABT4YAF9_METRE</name>
<protein>
    <submittedName>
        <fullName evidence="2">DUF1120 domain-containing protein</fullName>
    </submittedName>
</protein>
<keyword evidence="3" id="KW-1185">Reference proteome</keyword>
<proteinExistence type="predicted"/>
<keyword evidence="1" id="KW-0732">Signal</keyword>